<dbReference type="PANTHER" id="PTHR38436:SF1">
    <property type="entry name" value="ESTER CYCLASE"/>
    <property type="match status" value="1"/>
</dbReference>
<evidence type="ECO:0000313" key="1">
    <source>
        <dbReference type="EMBL" id="QUJ77622.1"/>
    </source>
</evidence>
<reference evidence="1" key="1">
    <citation type="submission" date="2021-04" db="EMBL/GenBank/DDBJ databases">
        <title>Complete genome sequence for Sulfitobacter sp. strain JK7-1.</title>
        <authorList>
            <person name="Park S.-J."/>
        </authorList>
    </citation>
    <scope>NUCLEOTIDE SEQUENCE</scope>
    <source>
        <strain evidence="1">JK7-1</strain>
    </source>
</reference>
<dbReference type="Proteomes" id="UP000683291">
    <property type="component" value="Chromosome 1"/>
</dbReference>
<sequence length="336" mass="37391">MRDRIDAIAEAKTLVQAHYAALARATPDTVADTLAARMGDGAIWRGFHPFNLQTGPQAAAEVFWTPLLNAFSAVQRREDVFFAAHNHNDPDQDIWVVSMGHLMGLFDAPFVGIRPTRKIAMLRYAEFNRVVDGQIVETAMYCDLLHLMRQAGVVRFPDQTAAHLVQPGPRTHDGLLFGASDPAEGARTLAIIDSMVKAIDAANANPTALTPREEMQRNWHDDMLWWGPEGIGATYTIDRYIEQHQTPFRSGLSGRTFNGHVARLAEGNYGGFFGWPNLTLSVTGGFMGLPVTETRADMRVIDIYRRDGDKLAENWIFIDMLHFLLMQGIDVLGELA</sequence>
<dbReference type="EMBL" id="CP073581">
    <property type="protein sequence ID" value="QUJ77622.1"/>
    <property type="molecule type" value="Genomic_DNA"/>
</dbReference>
<proteinExistence type="predicted"/>
<protein>
    <submittedName>
        <fullName evidence="1">Ester cyclase</fullName>
    </submittedName>
</protein>
<organism evidence="1 2">
    <name type="scientific">Sulfitobacter albidus</name>
    <dbReference type="NCBI Taxonomy" id="2829501"/>
    <lineage>
        <taxon>Bacteria</taxon>
        <taxon>Pseudomonadati</taxon>
        <taxon>Pseudomonadota</taxon>
        <taxon>Alphaproteobacteria</taxon>
        <taxon>Rhodobacterales</taxon>
        <taxon>Roseobacteraceae</taxon>
        <taxon>Sulfitobacter</taxon>
    </lineage>
</organism>
<dbReference type="PANTHER" id="PTHR38436">
    <property type="entry name" value="POLYKETIDE CYCLASE SNOAL-LIKE DOMAIN"/>
    <property type="match status" value="1"/>
</dbReference>
<gene>
    <name evidence="1" type="ORF">KDD17_06565</name>
</gene>
<dbReference type="SUPFAM" id="SSF54427">
    <property type="entry name" value="NTF2-like"/>
    <property type="match status" value="2"/>
</dbReference>
<dbReference type="KEGG" id="sual:KDD17_06565"/>
<dbReference type="RefSeq" id="WP_212705816.1">
    <property type="nucleotide sequence ID" value="NZ_CP073581.1"/>
</dbReference>
<dbReference type="Gene3D" id="3.10.450.50">
    <property type="match status" value="2"/>
</dbReference>
<keyword evidence="2" id="KW-1185">Reference proteome</keyword>
<evidence type="ECO:0000313" key="2">
    <source>
        <dbReference type="Proteomes" id="UP000683291"/>
    </source>
</evidence>
<name>A0A975JG05_9RHOB</name>
<accession>A0A975JG05</accession>
<dbReference type="GO" id="GO:0030638">
    <property type="term" value="P:polyketide metabolic process"/>
    <property type="evidence" value="ECO:0007669"/>
    <property type="project" value="InterPro"/>
</dbReference>
<dbReference type="InterPro" id="IPR009959">
    <property type="entry name" value="Cyclase_SnoaL-like"/>
</dbReference>
<dbReference type="AlphaFoldDB" id="A0A975JG05"/>
<dbReference type="InterPro" id="IPR032710">
    <property type="entry name" value="NTF2-like_dom_sf"/>
</dbReference>